<accession>A0A9N8MAB9</accession>
<feature type="region of interest" description="Disordered" evidence="1">
    <location>
        <begin position="138"/>
        <end position="160"/>
    </location>
</feature>
<gene>
    <name evidence="3" type="ORF">JKILLFL_G5953</name>
</gene>
<feature type="compositionally biased region" description="Acidic residues" evidence="1">
    <location>
        <begin position="140"/>
        <end position="157"/>
    </location>
</feature>
<evidence type="ECO:0000256" key="1">
    <source>
        <dbReference type="SAM" id="MobiDB-lite"/>
    </source>
</evidence>
<dbReference type="EMBL" id="CAJHJF010006013">
    <property type="protein sequence ID" value="CAD6953653.1"/>
    <property type="molecule type" value="Genomic_DNA"/>
</dbReference>
<keyword evidence="2" id="KW-0732">Signal</keyword>
<protein>
    <submittedName>
        <fullName evidence="3">Uncharacterized protein</fullName>
    </submittedName>
</protein>
<evidence type="ECO:0000313" key="4">
    <source>
        <dbReference type="Proteomes" id="UP000836404"/>
    </source>
</evidence>
<dbReference type="Proteomes" id="UP000836404">
    <property type="component" value="Unassembled WGS sequence"/>
</dbReference>
<feature type="chain" id="PRO_5040266917" evidence="2">
    <location>
        <begin position="22"/>
        <end position="306"/>
    </location>
</feature>
<organism evidence="3 4">
    <name type="scientific">Tilletia laevis</name>
    <dbReference type="NCBI Taxonomy" id="157183"/>
    <lineage>
        <taxon>Eukaryota</taxon>
        <taxon>Fungi</taxon>
        <taxon>Dikarya</taxon>
        <taxon>Basidiomycota</taxon>
        <taxon>Ustilaginomycotina</taxon>
        <taxon>Exobasidiomycetes</taxon>
        <taxon>Tilletiales</taxon>
        <taxon>Tilletiaceae</taxon>
        <taxon>Tilletia</taxon>
    </lineage>
</organism>
<dbReference type="AlphaFoldDB" id="A0A9N8MAB9"/>
<keyword evidence="4" id="KW-1185">Reference proteome</keyword>
<name>A0A9N8MAB9_9BASI</name>
<feature type="non-terminal residue" evidence="3">
    <location>
        <position position="306"/>
    </location>
</feature>
<evidence type="ECO:0000256" key="2">
    <source>
        <dbReference type="SAM" id="SignalP"/>
    </source>
</evidence>
<proteinExistence type="predicted"/>
<evidence type="ECO:0000313" key="3">
    <source>
        <dbReference type="EMBL" id="CAD6953653.1"/>
    </source>
</evidence>
<sequence>MFPSKTLIAFTLLAISSAAQGASLPASADRDIQVVRSHNITSIALRDTGLNVARDLAALEERNAQDALEPRAGRVTTLVTRSSHSVERATRAIRKWRKTKGKGATSQQELAAFNAALRKANKHLICAADRLVKIQKRDLQEDDDEDDDEDLEDDEAGPDLVRRIGGVPVPTVIPTVVPVPTVIETIVPVPTVIETIVPTAIETIVPTAIETLVPTAIETLVPTAIETLVPTAIETLVPTAIETLIPTDIPTALPTDILTVLPTDILTVLPTDILTVLPTDILTVLPTDILTVLPTDILTVLPTDIL</sequence>
<reference evidence="3 4" key="1">
    <citation type="submission" date="2020-10" db="EMBL/GenBank/DDBJ databases">
        <authorList>
            <person name="Sedaghatjoo S."/>
        </authorList>
    </citation>
    <scope>NUCLEOTIDE SEQUENCE [LARGE SCALE GENOMIC DNA]</scope>
    <source>
        <strain evidence="3 4">LLFL</strain>
    </source>
</reference>
<feature type="signal peptide" evidence="2">
    <location>
        <begin position="1"/>
        <end position="21"/>
    </location>
</feature>
<comment type="caution">
    <text evidence="3">The sequence shown here is derived from an EMBL/GenBank/DDBJ whole genome shotgun (WGS) entry which is preliminary data.</text>
</comment>